<comment type="subcellular location">
    <subcellularLocation>
        <location evidence="1">Membrane</location>
        <topology evidence="1">Multi-pass membrane protein</topology>
    </subcellularLocation>
</comment>
<dbReference type="PANTHER" id="PTHR31465:SF15">
    <property type="entry name" value="LIPID TRANSPORTER ATNI-RELATED"/>
    <property type="match status" value="1"/>
</dbReference>
<keyword evidence="4 6" id="KW-0472">Membrane</keyword>
<proteinExistence type="predicted"/>
<dbReference type="GO" id="GO:0016020">
    <property type="term" value="C:membrane"/>
    <property type="evidence" value="ECO:0007669"/>
    <property type="project" value="UniProtKB-SubCell"/>
</dbReference>
<feature type="transmembrane region" description="Helical" evidence="6">
    <location>
        <begin position="150"/>
        <end position="171"/>
    </location>
</feature>
<evidence type="ECO:0000256" key="6">
    <source>
        <dbReference type="SAM" id="Phobius"/>
    </source>
</evidence>
<evidence type="ECO:0000256" key="2">
    <source>
        <dbReference type="ARBA" id="ARBA00022692"/>
    </source>
</evidence>
<reference evidence="8" key="1">
    <citation type="submission" date="2019-06" db="EMBL/GenBank/DDBJ databases">
        <authorList>
            <person name="Broberg M."/>
        </authorList>
    </citation>
    <scope>NUCLEOTIDE SEQUENCE [LARGE SCALE GENOMIC DNA]</scope>
</reference>
<organism evidence="7 8">
    <name type="scientific">Clonostachys byssicola</name>
    <dbReference type="NCBI Taxonomy" id="160290"/>
    <lineage>
        <taxon>Eukaryota</taxon>
        <taxon>Fungi</taxon>
        <taxon>Dikarya</taxon>
        <taxon>Ascomycota</taxon>
        <taxon>Pezizomycotina</taxon>
        <taxon>Sordariomycetes</taxon>
        <taxon>Hypocreomycetidae</taxon>
        <taxon>Hypocreales</taxon>
        <taxon>Bionectriaceae</taxon>
        <taxon>Clonostachys</taxon>
    </lineage>
</organism>
<keyword evidence="3 6" id="KW-1133">Transmembrane helix</keyword>
<dbReference type="OrthoDB" id="5384040at2759"/>
<dbReference type="EMBL" id="CABFNO020001469">
    <property type="protein sequence ID" value="CAG9990337.1"/>
    <property type="molecule type" value="Genomic_DNA"/>
</dbReference>
<evidence type="ECO:0000256" key="5">
    <source>
        <dbReference type="SAM" id="MobiDB-lite"/>
    </source>
</evidence>
<feature type="transmembrane region" description="Helical" evidence="6">
    <location>
        <begin position="77"/>
        <end position="94"/>
    </location>
</feature>
<comment type="caution">
    <text evidence="7">The sequence shown here is derived from an EMBL/GenBank/DDBJ whole genome shotgun (WGS) entry which is preliminary data.</text>
</comment>
<dbReference type="Pfam" id="PF04479">
    <property type="entry name" value="RTA1"/>
    <property type="match status" value="2"/>
</dbReference>
<dbReference type="InterPro" id="IPR007568">
    <property type="entry name" value="RTA1"/>
</dbReference>
<feature type="transmembrane region" description="Helical" evidence="6">
    <location>
        <begin position="114"/>
        <end position="138"/>
    </location>
</feature>
<keyword evidence="8" id="KW-1185">Reference proteome</keyword>
<feature type="transmembrane region" description="Helical" evidence="6">
    <location>
        <begin position="45"/>
        <end position="65"/>
    </location>
</feature>
<feature type="transmembrane region" description="Helical" evidence="6">
    <location>
        <begin position="232"/>
        <end position="249"/>
    </location>
</feature>
<dbReference type="PANTHER" id="PTHR31465">
    <property type="entry name" value="PROTEIN RTA1-RELATED"/>
    <property type="match status" value="1"/>
</dbReference>
<keyword evidence="2 6" id="KW-0812">Transmembrane</keyword>
<dbReference type="Proteomes" id="UP000754883">
    <property type="component" value="Unassembled WGS sequence"/>
</dbReference>
<evidence type="ECO:0000256" key="4">
    <source>
        <dbReference type="ARBA" id="ARBA00023136"/>
    </source>
</evidence>
<dbReference type="AlphaFoldDB" id="A0A9N9UM92"/>
<sequence length="416" mass="46112">MASPTTTIAELVSRTTESAVVSCTTAVPDENGYVPSDACNANYGFYPSFAANCAFAVIFGISFSAHFVQAIAWKKRFCWVLLMGVSWELLAFIIRTVGSKDQQNMGYAIAGQLFFLLAPLWINAFVYMTAARVVYYAVDDQSVWRIKATWLTQIFVWIDVVCFIIQAGGGILMSNSGPEADQHLIDIGKKIYMAGCGAQLGFITVFIGLMVRVYMKMRATPSLEANMSRAMLLFWALTGVLLFIVVSVRKPDITRNIKLTCNHQMRIIFRLVEFGPGAGSDNEMLTHEAYALCLDALPMALAVLLLNAVHPGWVLRGANSEFPRATRQERRQAKAEKKAAKQQAKLDKKMAKEEKKLKRRGDATFVALDNDSSSVEELEMGMGPRQTAPLQPYSPYGGHQSEYATYEDIGDSGRRV</sequence>
<gene>
    <name evidence="7" type="ORF">CBYS24578_00012563</name>
</gene>
<accession>A0A9N9UM92</accession>
<evidence type="ECO:0000313" key="8">
    <source>
        <dbReference type="Proteomes" id="UP000754883"/>
    </source>
</evidence>
<feature type="region of interest" description="Disordered" evidence="5">
    <location>
        <begin position="374"/>
        <end position="416"/>
    </location>
</feature>
<feature type="transmembrane region" description="Helical" evidence="6">
    <location>
        <begin position="191"/>
        <end position="211"/>
    </location>
</feature>
<protein>
    <submittedName>
        <fullName evidence="7">Uncharacterized protein</fullName>
    </submittedName>
</protein>
<reference evidence="7 8" key="2">
    <citation type="submission" date="2021-10" db="EMBL/GenBank/DDBJ databases">
        <authorList>
            <person name="Piombo E."/>
        </authorList>
    </citation>
    <scope>NUCLEOTIDE SEQUENCE [LARGE SCALE GENOMIC DNA]</scope>
</reference>
<evidence type="ECO:0000256" key="1">
    <source>
        <dbReference type="ARBA" id="ARBA00004141"/>
    </source>
</evidence>
<evidence type="ECO:0000313" key="7">
    <source>
        <dbReference type="EMBL" id="CAG9990337.1"/>
    </source>
</evidence>
<name>A0A9N9UM92_9HYPO</name>
<feature type="region of interest" description="Disordered" evidence="5">
    <location>
        <begin position="332"/>
        <end position="358"/>
    </location>
</feature>
<evidence type="ECO:0000256" key="3">
    <source>
        <dbReference type="ARBA" id="ARBA00022989"/>
    </source>
</evidence>